<sequence>SSKHVEVRRRFFPLPAHDRGQVMIPKSLYFEHSAGLIFSKGKSP</sequence>
<organism evidence="1">
    <name type="scientific">marine metagenome</name>
    <dbReference type="NCBI Taxonomy" id="408172"/>
    <lineage>
        <taxon>unclassified sequences</taxon>
        <taxon>metagenomes</taxon>
        <taxon>ecological metagenomes</taxon>
    </lineage>
</organism>
<feature type="non-terminal residue" evidence="1">
    <location>
        <position position="1"/>
    </location>
</feature>
<reference evidence="1" key="1">
    <citation type="submission" date="2018-05" db="EMBL/GenBank/DDBJ databases">
        <authorList>
            <person name="Lanie J.A."/>
            <person name="Ng W.-L."/>
            <person name="Kazmierczak K.M."/>
            <person name="Andrzejewski T.M."/>
            <person name="Davidsen T.M."/>
            <person name="Wayne K.J."/>
            <person name="Tettelin H."/>
            <person name="Glass J.I."/>
            <person name="Rusch D."/>
            <person name="Podicherti R."/>
            <person name="Tsui H.-C.T."/>
            <person name="Winkler M.E."/>
        </authorList>
    </citation>
    <scope>NUCLEOTIDE SEQUENCE</scope>
</reference>
<evidence type="ECO:0000313" key="1">
    <source>
        <dbReference type="EMBL" id="SVA01836.1"/>
    </source>
</evidence>
<dbReference type="AlphaFoldDB" id="A0A381SCT7"/>
<gene>
    <name evidence="1" type="ORF">METZ01_LOCUS54690</name>
</gene>
<accession>A0A381SCT7</accession>
<protein>
    <submittedName>
        <fullName evidence="1">Uncharacterized protein</fullName>
    </submittedName>
</protein>
<name>A0A381SCT7_9ZZZZ</name>
<proteinExistence type="predicted"/>
<dbReference type="EMBL" id="UINC01002944">
    <property type="protein sequence ID" value="SVA01836.1"/>
    <property type="molecule type" value="Genomic_DNA"/>
</dbReference>